<gene>
    <name evidence="7" type="ORF">BB559_003243</name>
</gene>
<evidence type="ECO:0008006" key="9">
    <source>
        <dbReference type="Google" id="ProtNLM"/>
    </source>
</evidence>
<dbReference type="GO" id="GO:0031332">
    <property type="term" value="C:RNAi effector complex"/>
    <property type="evidence" value="ECO:0007669"/>
    <property type="project" value="InterPro"/>
</dbReference>
<feature type="domain" description="TNase-like" evidence="6">
    <location>
        <begin position="183"/>
        <end position="324"/>
    </location>
</feature>
<dbReference type="InterPro" id="IPR002999">
    <property type="entry name" value="Tudor"/>
</dbReference>
<evidence type="ECO:0000256" key="3">
    <source>
        <dbReference type="ARBA" id="ARBA00022737"/>
    </source>
</evidence>
<name>A0A2T9YME8_9FUNG</name>
<comment type="subcellular location">
    <subcellularLocation>
        <location evidence="1 4">Cytoplasm</location>
    </subcellularLocation>
</comment>
<keyword evidence="3" id="KW-0677">Repeat</keyword>
<dbReference type="InterPro" id="IPR035437">
    <property type="entry name" value="SNase_OB-fold_sf"/>
</dbReference>
<dbReference type="InterPro" id="IPR016685">
    <property type="entry name" value="Silence_cplx_Nase-comp_TudorSN"/>
</dbReference>
<evidence type="ECO:0000313" key="7">
    <source>
        <dbReference type="EMBL" id="PVU93489.1"/>
    </source>
</evidence>
<dbReference type="SMART" id="SM00333">
    <property type="entry name" value="TUDOR"/>
    <property type="match status" value="1"/>
</dbReference>
<evidence type="ECO:0000259" key="6">
    <source>
        <dbReference type="PROSITE" id="PS50830"/>
    </source>
</evidence>
<dbReference type="FunFam" id="2.40.50.90:FF:000001">
    <property type="entry name" value="Staphylococcal nuclease domain-containing protein"/>
    <property type="match status" value="1"/>
</dbReference>
<dbReference type="PROSITE" id="PS50830">
    <property type="entry name" value="TNASE_3"/>
    <property type="match status" value="4"/>
</dbReference>
<keyword evidence="2 4" id="KW-0963">Cytoplasm</keyword>
<comment type="caution">
    <text evidence="7">The sequence shown here is derived from an EMBL/GenBank/DDBJ whole genome shotgun (WGS) entry which is preliminary data.</text>
</comment>
<dbReference type="Pfam" id="PF00565">
    <property type="entry name" value="SNase"/>
    <property type="match status" value="5"/>
</dbReference>
<protein>
    <recommendedName>
        <fullName evidence="9">Endonuclease LCL3</fullName>
    </recommendedName>
</protein>
<feature type="domain" description="TNase-like" evidence="6">
    <location>
        <begin position="500"/>
        <end position="631"/>
    </location>
</feature>
<reference evidence="7 8" key="1">
    <citation type="journal article" date="2018" name="MBio">
        <title>Comparative Genomics Reveals the Core Gene Toolbox for the Fungus-Insect Symbiosis.</title>
        <authorList>
            <person name="Wang Y."/>
            <person name="Stata M."/>
            <person name="Wang W."/>
            <person name="Stajich J.E."/>
            <person name="White M.M."/>
            <person name="Moncalvo J.M."/>
        </authorList>
    </citation>
    <scope>NUCLEOTIDE SEQUENCE [LARGE SCALE GENOMIC DNA]</scope>
    <source>
        <strain evidence="7 8">AUS-77-4</strain>
    </source>
</reference>
<dbReference type="Pfam" id="PF00567">
    <property type="entry name" value="TUDOR"/>
    <property type="match status" value="1"/>
</dbReference>
<dbReference type="PANTHER" id="PTHR12302:SF2">
    <property type="entry name" value="STAPHYLOCOCCAL NUCLEASE DOMAIN-CONTAINING PROTEIN 1"/>
    <property type="match status" value="1"/>
</dbReference>
<dbReference type="AlphaFoldDB" id="A0A2T9YME8"/>
<feature type="domain" description="TNase-like" evidence="6">
    <location>
        <begin position="334"/>
        <end position="471"/>
    </location>
</feature>
<evidence type="ECO:0000313" key="8">
    <source>
        <dbReference type="Proteomes" id="UP000245699"/>
    </source>
</evidence>
<dbReference type="OrthoDB" id="10023235at2759"/>
<evidence type="ECO:0000256" key="1">
    <source>
        <dbReference type="ARBA" id="ARBA00004496"/>
    </source>
</evidence>
<dbReference type="GO" id="GO:0003723">
    <property type="term" value="F:RNA binding"/>
    <property type="evidence" value="ECO:0007669"/>
    <property type="project" value="UniProtKB-UniRule"/>
</dbReference>
<dbReference type="SUPFAM" id="SSF50199">
    <property type="entry name" value="Staphylococcal nuclease"/>
    <property type="match status" value="5"/>
</dbReference>
<feature type="domain" description="Tudor" evidence="5">
    <location>
        <begin position="708"/>
        <end position="767"/>
    </location>
</feature>
<dbReference type="GO" id="GO:0005829">
    <property type="term" value="C:cytosol"/>
    <property type="evidence" value="ECO:0007669"/>
    <property type="project" value="UniProtKB-UniRule"/>
</dbReference>
<organism evidence="7 8">
    <name type="scientific">Furculomyces boomerangus</name>
    <dbReference type="NCBI Taxonomy" id="61424"/>
    <lineage>
        <taxon>Eukaryota</taxon>
        <taxon>Fungi</taxon>
        <taxon>Fungi incertae sedis</taxon>
        <taxon>Zoopagomycota</taxon>
        <taxon>Kickxellomycotina</taxon>
        <taxon>Harpellomycetes</taxon>
        <taxon>Harpellales</taxon>
        <taxon>Harpellaceae</taxon>
        <taxon>Furculomyces</taxon>
    </lineage>
</organism>
<proteinExistence type="predicted"/>
<accession>A0A2T9YME8</accession>
<dbReference type="InterPro" id="IPR016071">
    <property type="entry name" value="Staphylococal_nuclease_OB-fold"/>
</dbReference>
<dbReference type="Gene3D" id="2.30.30.140">
    <property type="match status" value="1"/>
</dbReference>
<dbReference type="Proteomes" id="UP000245699">
    <property type="component" value="Unassembled WGS sequence"/>
</dbReference>
<evidence type="ECO:0000256" key="4">
    <source>
        <dbReference type="PIRNR" id="PIRNR017179"/>
    </source>
</evidence>
<dbReference type="PIRSF" id="PIRSF017179">
    <property type="entry name" value="RISC-Tudor-SN"/>
    <property type="match status" value="1"/>
</dbReference>
<dbReference type="Gene3D" id="2.40.50.90">
    <property type="match status" value="5"/>
</dbReference>
<feature type="domain" description="TNase-like" evidence="6">
    <location>
        <begin position="5"/>
        <end position="157"/>
    </location>
</feature>
<dbReference type="PANTHER" id="PTHR12302">
    <property type="entry name" value="EBNA2 BINDING PROTEIN P100"/>
    <property type="match status" value="1"/>
</dbReference>
<dbReference type="GO" id="GO:0004518">
    <property type="term" value="F:nuclease activity"/>
    <property type="evidence" value="ECO:0007669"/>
    <property type="project" value="TreeGrafter"/>
</dbReference>
<dbReference type="CDD" id="cd00175">
    <property type="entry name" value="SNc"/>
    <property type="match status" value="1"/>
</dbReference>
<dbReference type="FunFam" id="2.30.30.140:FF:000018">
    <property type="entry name" value="Serine/threonine-protein kinase 31"/>
    <property type="match status" value="1"/>
</dbReference>
<dbReference type="GO" id="GO:0031047">
    <property type="term" value="P:regulatory ncRNA-mediated gene silencing"/>
    <property type="evidence" value="ECO:0007669"/>
    <property type="project" value="UniProtKB-UniRule"/>
</dbReference>
<dbReference type="GO" id="GO:0005634">
    <property type="term" value="C:nucleus"/>
    <property type="evidence" value="ECO:0007669"/>
    <property type="project" value="TreeGrafter"/>
</dbReference>
<dbReference type="STRING" id="61424.A0A2T9YME8"/>
<dbReference type="FunFam" id="2.40.50.90:FF:000002">
    <property type="entry name" value="Staphylococcal nuclease domain-containing protein"/>
    <property type="match status" value="1"/>
</dbReference>
<evidence type="ECO:0000256" key="2">
    <source>
        <dbReference type="ARBA" id="ARBA00022490"/>
    </source>
</evidence>
<dbReference type="PROSITE" id="PS50304">
    <property type="entry name" value="TUDOR"/>
    <property type="match status" value="1"/>
</dbReference>
<keyword evidence="8" id="KW-1185">Reference proteome</keyword>
<dbReference type="EMBL" id="MBFT01000321">
    <property type="protein sequence ID" value="PVU93489.1"/>
    <property type="molecule type" value="Genomic_DNA"/>
</dbReference>
<dbReference type="SMART" id="SM00318">
    <property type="entry name" value="SNc"/>
    <property type="match status" value="4"/>
</dbReference>
<dbReference type="SUPFAM" id="SSF63748">
    <property type="entry name" value="Tudor/PWWP/MBT"/>
    <property type="match status" value="1"/>
</dbReference>
<dbReference type="GO" id="GO:0006402">
    <property type="term" value="P:mRNA catabolic process"/>
    <property type="evidence" value="ECO:0007669"/>
    <property type="project" value="UniProtKB-UniRule"/>
</dbReference>
<sequence length="895" mass="99011">MSSKALQGGQVKNVISGDTIVLRSVVARSTQPPAEKILGLAFIQAPRLGNIRKPEDDEPYSIEARDFLRKLLVGKTVGFEKRYSTNSGRDYGRVFVEGKKDVAKLLVENGWAKVSEQAKNRHNKDAASEENSDDQIVSELIKAEQGAESAKFGIWKGNNAGCIKRKAEFDQNETQFLKDVKGKPLEALIEQIRDSTTYRVYLKIANNWQLITLQLSGAKGPIVRQNIPDQPDLVEEFGIEAKDFVETRLLQRDTLVIIEGSAGGASGSFVGSVKHPAGNIAELLVANGFARVVDWSAALVTGGTEKLRSAERMAKQKKLRIWKDYTATGSTTASKFDATVIRVVNGDTLEVLDQSGKEREIQFSSIRQPKISDPQTAGYAEQAKEYLRKRLIGQKVSVKIDYHKPAQDNFRARDCATVLFENKNIAVHLLERGLAHVIRHKQNDEQRSSDYDSLLIADHSATEKSRGVHSGKIVAVSKYVDSSNPPSRAKAIFPHLKRGGRLSAIVEYVSQGSRFKLVVPRESCKITLVLGGIKCPRAGAEPSEPFGNEASLFSKQRVMQRDVEIEVSSVDNTGAFVGTLIYNNNHNLAVELLQAGLAQIHQYSANQMANQNILFNAENKAKRERKGMWVNYDESKEKELEALSQEVQKSQTQAKPNVEFIDVAVSEIVGSGDLYIQIFEQKVIESLEMIMDELSISGKQSQAGVQKAPRVGELVAAKFSSDNTWYRARVRKINAGRECELIAIDYGNVESVPLSQIKPLDSKLASYPPSAIEAKLAFLKTASSDYKDEAFNCIRSYVEGKKLVANVEARSGSGNSQVLYLTLYDSGVSGKPDFVKDSINSAIVRAGYATVDKRNPASMRNPECSTKLEELVNEAKKYRRGMWEYGDVGSDEERD</sequence>
<evidence type="ECO:0000259" key="5">
    <source>
        <dbReference type="PROSITE" id="PS50304"/>
    </source>
</evidence>